<proteinExistence type="predicted"/>
<keyword evidence="1" id="KW-0472">Membrane</keyword>
<dbReference type="RefSeq" id="WP_321563454.1">
    <property type="nucleotide sequence ID" value="NZ_CP139558.1"/>
</dbReference>
<evidence type="ECO:0000313" key="2">
    <source>
        <dbReference type="EMBL" id="WPU94331.1"/>
    </source>
</evidence>
<dbReference type="InterPro" id="IPR018673">
    <property type="entry name" value="DUF2141"/>
</dbReference>
<gene>
    <name evidence="2" type="ORF">SNE25_02190</name>
</gene>
<keyword evidence="3" id="KW-1185">Reference proteome</keyword>
<dbReference type="Proteomes" id="UP001324380">
    <property type="component" value="Chromosome"/>
</dbReference>
<protein>
    <submittedName>
        <fullName evidence="2">DUF2141 domain-containing protein</fullName>
    </submittedName>
</protein>
<sequence>MKKTTVFGINLLIGLLFIILASYIQEQETQIKVTGIRSPKGKIILNVFKDNETYNDEKPCRKFVFDKKALVNGTLTVKCELEPGIYGITLVDDENENGKIDKNLIRMPKEGFGFSNFFMEKLKKPTFNDFKVDLKSPNNNVEIKVKYM</sequence>
<keyword evidence="1" id="KW-0812">Transmembrane</keyword>
<evidence type="ECO:0000256" key="1">
    <source>
        <dbReference type="SAM" id="Phobius"/>
    </source>
</evidence>
<keyword evidence="1" id="KW-1133">Transmembrane helix</keyword>
<dbReference type="Pfam" id="PF09912">
    <property type="entry name" value="DUF2141"/>
    <property type="match status" value="1"/>
</dbReference>
<accession>A0ABZ0TMD5</accession>
<name>A0ABZ0TMD5_9SPHI</name>
<organism evidence="2 3">
    <name type="scientific">Mucilaginibacter sabulilitoris</name>
    <dbReference type="NCBI Taxonomy" id="1173583"/>
    <lineage>
        <taxon>Bacteria</taxon>
        <taxon>Pseudomonadati</taxon>
        <taxon>Bacteroidota</taxon>
        <taxon>Sphingobacteriia</taxon>
        <taxon>Sphingobacteriales</taxon>
        <taxon>Sphingobacteriaceae</taxon>
        <taxon>Mucilaginibacter</taxon>
    </lineage>
</organism>
<evidence type="ECO:0000313" key="3">
    <source>
        <dbReference type="Proteomes" id="UP001324380"/>
    </source>
</evidence>
<dbReference type="EMBL" id="CP139558">
    <property type="protein sequence ID" value="WPU94331.1"/>
    <property type="molecule type" value="Genomic_DNA"/>
</dbReference>
<reference evidence="2 3" key="1">
    <citation type="submission" date="2023-11" db="EMBL/GenBank/DDBJ databases">
        <title>Analysis of the Genomes of Mucilaginibacter gossypii cycad 4 and M. sabulilitoris SNA2: microbes with the potential for plant growth promotion.</title>
        <authorList>
            <person name="Hirsch A.M."/>
            <person name="Humm E."/>
            <person name="Rubbi M."/>
            <person name="Del Vecchio G."/>
            <person name="Ha S.M."/>
            <person name="Pellegrini M."/>
            <person name="Gunsalus R.P."/>
        </authorList>
    </citation>
    <scope>NUCLEOTIDE SEQUENCE [LARGE SCALE GENOMIC DNA]</scope>
    <source>
        <strain evidence="2 3">SNA2</strain>
    </source>
</reference>
<feature type="transmembrane region" description="Helical" evidence="1">
    <location>
        <begin position="6"/>
        <end position="24"/>
    </location>
</feature>